<organism evidence="2 3">
    <name type="scientific">Phaseolus angularis</name>
    <name type="common">Azuki bean</name>
    <name type="synonym">Vigna angularis</name>
    <dbReference type="NCBI Taxonomy" id="3914"/>
    <lineage>
        <taxon>Eukaryota</taxon>
        <taxon>Viridiplantae</taxon>
        <taxon>Streptophyta</taxon>
        <taxon>Embryophyta</taxon>
        <taxon>Tracheophyta</taxon>
        <taxon>Spermatophyta</taxon>
        <taxon>Magnoliopsida</taxon>
        <taxon>eudicotyledons</taxon>
        <taxon>Gunneridae</taxon>
        <taxon>Pentapetalae</taxon>
        <taxon>rosids</taxon>
        <taxon>fabids</taxon>
        <taxon>Fabales</taxon>
        <taxon>Fabaceae</taxon>
        <taxon>Papilionoideae</taxon>
        <taxon>50 kb inversion clade</taxon>
        <taxon>NPAAA clade</taxon>
        <taxon>indigoferoid/millettioid clade</taxon>
        <taxon>Phaseoleae</taxon>
        <taxon>Vigna</taxon>
    </lineage>
</organism>
<protein>
    <submittedName>
        <fullName evidence="2">Uncharacterized protein</fullName>
    </submittedName>
</protein>
<dbReference type="Proteomes" id="UP000053144">
    <property type="component" value="Unassembled WGS sequence"/>
</dbReference>
<feature type="region of interest" description="Disordered" evidence="1">
    <location>
        <begin position="1"/>
        <end position="53"/>
    </location>
</feature>
<sequence length="238" mass="27851">MDKWTRTKGQGQKDIDPFRTLFCKDRETDPRPDTEITKTDRTKKKLKGNKNDQRKKTVVASRVSLLSVQICFCNSSASTFKEKGSIIESHERPIFWTSIPILDERGRTSSAGRAFRAFWTSVDERARASTFWTNVLFLDERYARAWTSIHFLDERPLLDERFERSRRAWTSVSSVMHERGRASTFWTNVLFWTSVSNVMDERPLSGRASTFWTSVHFLDERPLRAERASLWNERALAM</sequence>
<dbReference type="EMBL" id="KQ258270">
    <property type="protein sequence ID" value="KOM25567.1"/>
    <property type="molecule type" value="Genomic_DNA"/>
</dbReference>
<gene>
    <name evidence="2" type="ORF">LR48_Vigan118s001700</name>
</gene>
<feature type="compositionally biased region" description="Basic and acidic residues" evidence="1">
    <location>
        <begin position="1"/>
        <end position="40"/>
    </location>
</feature>
<reference evidence="3" key="1">
    <citation type="journal article" date="2015" name="Proc. Natl. Acad. Sci. U.S.A.">
        <title>Genome sequencing of adzuki bean (Vigna angularis) provides insight into high starch and low fat accumulation and domestication.</title>
        <authorList>
            <person name="Yang K."/>
            <person name="Tian Z."/>
            <person name="Chen C."/>
            <person name="Luo L."/>
            <person name="Zhao B."/>
            <person name="Wang Z."/>
            <person name="Yu L."/>
            <person name="Li Y."/>
            <person name="Sun Y."/>
            <person name="Li W."/>
            <person name="Chen Y."/>
            <person name="Li Y."/>
            <person name="Zhang Y."/>
            <person name="Ai D."/>
            <person name="Zhao J."/>
            <person name="Shang C."/>
            <person name="Ma Y."/>
            <person name="Wu B."/>
            <person name="Wang M."/>
            <person name="Gao L."/>
            <person name="Sun D."/>
            <person name="Zhang P."/>
            <person name="Guo F."/>
            <person name="Wang W."/>
            <person name="Li Y."/>
            <person name="Wang J."/>
            <person name="Varshney R.K."/>
            <person name="Wang J."/>
            <person name="Ling H.Q."/>
            <person name="Wan P."/>
        </authorList>
    </citation>
    <scope>NUCLEOTIDE SEQUENCE</scope>
    <source>
        <strain evidence="3">cv. Jingnong 6</strain>
    </source>
</reference>
<proteinExistence type="predicted"/>
<name>A0A0L9T4R3_PHAAN</name>
<evidence type="ECO:0000256" key="1">
    <source>
        <dbReference type="SAM" id="MobiDB-lite"/>
    </source>
</evidence>
<accession>A0A0L9T4R3</accession>
<dbReference type="Gramene" id="KOM25567">
    <property type="protein sequence ID" value="KOM25567"/>
    <property type="gene ID" value="LR48_Vigan118s001700"/>
</dbReference>
<evidence type="ECO:0000313" key="3">
    <source>
        <dbReference type="Proteomes" id="UP000053144"/>
    </source>
</evidence>
<dbReference type="AlphaFoldDB" id="A0A0L9T4R3"/>
<evidence type="ECO:0000313" key="2">
    <source>
        <dbReference type="EMBL" id="KOM25567.1"/>
    </source>
</evidence>